<organism evidence="3 5">
    <name type="scientific">Puccinia graminis f. sp. tritici</name>
    <dbReference type="NCBI Taxonomy" id="56615"/>
    <lineage>
        <taxon>Eukaryota</taxon>
        <taxon>Fungi</taxon>
        <taxon>Dikarya</taxon>
        <taxon>Basidiomycota</taxon>
        <taxon>Pucciniomycotina</taxon>
        <taxon>Pucciniomycetes</taxon>
        <taxon>Pucciniales</taxon>
        <taxon>Pucciniaceae</taxon>
        <taxon>Puccinia</taxon>
    </lineage>
</organism>
<accession>A0A5B0NL54</accession>
<feature type="region of interest" description="Disordered" evidence="1">
    <location>
        <begin position="38"/>
        <end position="79"/>
    </location>
</feature>
<comment type="caution">
    <text evidence="3">The sequence shown here is derived from an EMBL/GenBank/DDBJ whole genome shotgun (WGS) entry which is preliminary data.</text>
</comment>
<feature type="region of interest" description="Disordered" evidence="1">
    <location>
        <begin position="1"/>
        <end position="24"/>
    </location>
</feature>
<evidence type="ECO:0000256" key="1">
    <source>
        <dbReference type="SAM" id="MobiDB-lite"/>
    </source>
</evidence>
<evidence type="ECO:0000313" key="2">
    <source>
        <dbReference type="EMBL" id="KAA1070349.1"/>
    </source>
</evidence>
<reference evidence="4 5" key="1">
    <citation type="submission" date="2019-05" db="EMBL/GenBank/DDBJ databases">
        <title>Emergence of the Ug99 lineage of the wheat stem rust pathogen through somatic hybridization.</title>
        <authorList>
            <person name="Li F."/>
            <person name="Upadhyaya N.M."/>
            <person name="Sperschneider J."/>
            <person name="Matny O."/>
            <person name="Nguyen-Phuc H."/>
            <person name="Mago R."/>
            <person name="Raley C."/>
            <person name="Miller M.E."/>
            <person name="Silverstein K.A.T."/>
            <person name="Henningsen E."/>
            <person name="Hirsch C.D."/>
            <person name="Visser B."/>
            <person name="Pretorius Z.A."/>
            <person name="Steffenson B.J."/>
            <person name="Schwessinger B."/>
            <person name="Dodds P.N."/>
            <person name="Figueroa M."/>
        </authorList>
    </citation>
    <scope>NUCLEOTIDE SEQUENCE [LARGE SCALE GENOMIC DNA]</scope>
    <source>
        <strain evidence="2">21-0</strain>
        <strain evidence="3 5">Ug99</strain>
    </source>
</reference>
<feature type="region of interest" description="Disordered" evidence="1">
    <location>
        <begin position="176"/>
        <end position="242"/>
    </location>
</feature>
<dbReference type="OrthoDB" id="2499733at2759"/>
<name>A0A5B0NL54_PUCGR</name>
<dbReference type="Proteomes" id="UP000324748">
    <property type="component" value="Unassembled WGS sequence"/>
</dbReference>
<keyword evidence="4" id="KW-1185">Reference proteome</keyword>
<feature type="compositionally biased region" description="Polar residues" evidence="1">
    <location>
        <begin position="214"/>
        <end position="228"/>
    </location>
</feature>
<sequence length="242" mass="26883">MGHDNSNIRHKRSASTGSLPALGRRLSNGSLRAVKWIGKQFKNKKPASDSDSDESWGTPSELPLGQDAGPSRIDDEYVPQSTLAHRARREALEKHWNDIYSFDWPAGKIPSKPVPADPVDRPLTSMARGRRRLQSLNSSNAPPHPFALGNASIGHLPARVPQSALRMRSLEREEVIATLPKPKPPPVRPLPPPPVSLYPIPPTLPLNIRRDASSRSQTPSESLYSDPSISDKKSRWKRLYDR</sequence>
<evidence type="ECO:0000313" key="5">
    <source>
        <dbReference type="Proteomes" id="UP000325313"/>
    </source>
</evidence>
<evidence type="ECO:0000313" key="3">
    <source>
        <dbReference type="EMBL" id="KAA1090055.1"/>
    </source>
</evidence>
<protein>
    <submittedName>
        <fullName evidence="3">Uncharacterized protein</fullName>
    </submittedName>
</protein>
<proteinExistence type="predicted"/>
<dbReference type="EMBL" id="VDEP01000404">
    <property type="protein sequence ID" value="KAA1090055.1"/>
    <property type="molecule type" value="Genomic_DNA"/>
</dbReference>
<dbReference type="EMBL" id="VSWC01000171">
    <property type="protein sequence ID" value="KAA1070349.1"/>
    <property type="molecule type" value="Genomic_DNA"/>
</dbReference>
<dbReference type="AlphaFoldDB" id="A0A5B0NL54"/>
<feature type="compositionally biased region" description="Pro residues" evidence="1">
    <location>
        <begin position="181"/>
        <end position="204"/>
    </location>
</feature>
<gene>
    <name evidence="2" type="ORF">PGT21_009275</name>
    <name evidence="3" type="ORF">PGTUg99_034765</name>
</gene>
<evidence type="ECO:0000313" key="4">
    <source>
        <dbReference type="Proteomes" id="UP000324748"/>
    </source>
</evidence>
<dbReference type="Proteomes" id="UP000325313">
    <property type="component" value="Unassembled WGS sequence"/>
</dbReference>
<feature type="compositionally biased region" description="Basic and acidic residues" evidence="1">
    <location>
        <begin position="229"/>
        <end position="242"/>
    </location>
</feature>